<reference evidence="1" key="2">
    <citation type="submission" date="2023-04" db="EMBL/GenBank/DDBJ databases">
        <authorList>
            <person name="Bruccoleri R.E."/>
            <person name="Oakeley E.J."/>
            <person name="Faust A.-M."/>
            <person name="Dessus-Babus S."/>
            <person name="Altorfer M."/>
            <person name="Burckhardt D."/>
            <person name="Oertli M."/>
            <person name="Naumann U."/>
            <person name="Petersen F."/>
            <person name="Wong J."/>
        </authorList>
    </citation>
    <scope>NUCLEOTIDE SEQUENCE</scope>
    <source>
        <strain evidence="1">GSM-AAB239-AS_SAM_17_03QT</strain>
        <tissue evidence="1">Leaf</tissue>
    </source>
</reference>
<proteinExistence type="predicted"/>
<evidence type="ECO:0000313" key="2">
    <source>
        <dbReference type="Proteomes" id="UP001140949"/>
    </source>
</evidence>
<comment type="caution">
    <text evidence="1">The sequence shown here is derived from an EMBL/GenBank/DDBJ whole genome shotgun (WGS) entry which is preliminary data.</text>
</comment>
<protein>
    <submittedName>
        <fullName evidence="1">F-box only protein 6</fullName>
    </submittedName>
</protein>
<reference evidence="1" key="1">
    <citation type="journal article" date="2023" name="GigaByte">
        <title>Genome assembly of the bearded iris, Iris pallida Lam.</title>
        <authorList>
            <person name="Bruccoleri R.E."/>
            <person name="Oakeley E.J."/>
            <person name="Faust A.M.E."/>
            <person name="Altorfer M."/>
            <person name="Dessus-Babus S."/>
            <person name="Burckhardt D."/>
            <person name="Oertli M."/>
            <person name="Naumann U."/>
            <person name="Petersen F."/>
            <person name="Wong J."/>
        </authorList>
    </citation>
    <scope>NUCLEOTIDE SEQUENCE</scope>
    <source>
        <strain evidence="1">GSM-AAB239-AS_SAM_17_03QT</strain>
    </source>
</reference>
<gene>
    <name evidence="1" type="ORF">M6B38_185440</name>
</gene>
<keyword evidence="2" id="KW-1185">Reference proteome</keyword>
<name>A0AAX6ELI1_IRIPA</name>
<sequence length="141" mass="15776">MASGRVWETTCLSIRMLILPLSPHLTYWTLAESGGRVLLIGLLSKFAATCIGVWELPRTTLLWKEVDRMPNVPCLEFYGKSHMDELYWKPGIAYVVPDMEAVADVGQLLCCDGGWGKVEDQVLPCNGRKRAGRHFVLALLL</sequence>
<organism evidence="1 2">
    <name type="scientific">Iris pallida</name>
    <name type="common">Sweet iris</name>
    <dbReference type="NCBI Taxonomy" id="29817"/>
    <lineage>
        <taxon>Eukaryota</taxon>
        <taxon>Viridiplantae</taxon>
        <taxon>Streptophyta</taxon>
        <taxon>Embryophyta</taxon>
        <taxon>Tracheophyta</taxon>
        <taxon>Spermatophyta</taxon>
        <taxon>Magnoliopsida</taxon>
        <taxon>Liliopsida</taxon>
        <taxon>Asparagales</taxon>
        <taxon>Iridaceae</taxon>
        <taxon>Iridoideae</taxon>
        <taxon>Irideae</taxon>
        <taxon>Iris</taxon>
    </lineage>
</organism>
<dbReference type="Proteomes" id="UP001140949">
    <property type="component" value="Unassembled WGS sequence"/>
</dbReference>
<evidence type="ECO:0000313" key="1">
    <source>
        <dbReference type="EMBL" id="KAJ6804923.1"/>
    </source>
</evidence>
<accession>A0AAX6ELI1</accession>
<dbReference type="EMBL" id="JANAVB010035817">
    <property type="protein sequence ID" value="KAJ6804923.1"/>
    <property type="molecule type" value="Genomic_DNA"/>
</dbReference>
<dbReference type="AlphaFoldDB" id="A0AAX6ELI1"/>